<sequence length="173" mass="20506">IDFDYDGKFGHFHIHYHNADEEEAYDDDNWGIDFDYDGRFGHFHIHYHNADEEENNLFPIFPRITDFRPIGGGEYWKRQREMLRQRMEEIERQKKAASKNGLNLKPFLRPTKRPLVFGGGENYLAQMEAVRRQRMAHSKNAIYLPISGPMKFWTDYKGGDKLILQPDGSWVPK</sequence>
<name>A2G2K8_TRIV3</name>
<evidence type="ECO:0000256" key="1">
    <source>
        <dbReference type="SAM" id="Coils"/>
    </source>
</evidence>
<dbReference type="VEuPathDB" id="TrichDB:TVAG_425420"/>
<keyword evidence="1" id="KW-0175">Coiled coil</keyword>
<protein>
    <submittedName>
        <fullName evidence="2">Uncharacterized protein</fullName>
    </submittedName>
</protein>
<reference evidence="2" key="1">
    <citation type="submission" date="2006-10" db="EMBL/GenBank/DDBJ databases">
        <authorList>
            <person name="Amadeo P."/>
            <person name="Zhao Q."/>
            <person name="Wortman J."/>
            <person name="Fraser-Liggett C."/>
            <person name="Carlton J."/>
        </authorList>
    </citation>
    <scope>NUCLEOTIDE SEQUENCE</scope>
    <source>
        <strain evidence="2">G3</strain>
    </source>
</reference>
<reference evidence="2" key="2">
    <citation type="journal article" date="2007" name="Science">
        <title>Draft genome sequence of the sexually transmitted pathogen Trichomonas vaginalis.</title>
        <authorList>
            <person name="Carlton J.M."/>
            <person name="Hirt R.P."/>
            <person name="Silva J.C."/>
            <person name="Delcher A.L."/>
            <person name="Schatz M."/>
            <person name="Zhao Q."/>
            <person name="Wortman J.R."/>
            <person name="Bidwell S.L."/>
            <person name="Alsmark U.C.M."/>
            <person name="Besteiro S."/>
            <person name="Sicheritz-Ponten T."/>
            <person name="Noel C.J."/>
            <person name="Dacks J.B."/>
            <person name="Foster P.G."/>
            <person name="Simillion C."/>
            <person name="Van de Peer Y."/>
            <person name="Miranda-Saavedra D."/>
            <person name="Barton G.J."/>
            <person name="Westrop G.D."/>
            <person name="Mueller S."/>
            <person name="Dessi D."/>
            <person name="Fiori P.L."/>
            <person name="Ren Q."/>
            <person name="Paulsen I."/>
            <person name="Zhang H."/>
            <person name="Bastida-Corcuera F.D."/>
            <person name="Simoes-Barbosa A."/>
            <person name="Brown M.T."/>
            <person name="Hayes R.D."/>
            <person name="Mukherjee M."/>
            <person name="Okumura C.Y."/>
            <person name="Schneider R."/>
            <person name="Smith A.J."/>
            <person name="Vanacova S."/>
            <person name="Villalvazo M."/>
            <person name="Haas B.J."/>
            <person name="Pertea M."/>
            <person name="Feldblyum T.V."/>
            <person name="Utterback T.R."/>
            <person name="Shu C.L."/>
            <person name="Osoegawa K."/>
            <person name="de Jong P.J."/>
            <person name="Hrdy I."/>
            <person name="Horvathova L."/>
            <person name="Zubacova Z."/>
            <person name="Dolezal P."/>
            <person name="Malik S.B."/>
            <person name="Logsdon J.M. Jr."/>
            <person name="Henze K."/>
            <person name="Gupta A."/>
            <person name="Wang C.C."/>
            <person name="Dunne R.L."/>
            <person name="Upcroft J.A."/>
            <person name="Upcroft P."/>
            <person name="White O."/>
            <person name="Salzberg S.L."/>
            <person name="Tang P."/>
            <person name="Chiu C.-H."/>
            <person name="Lee Y.-S."/>
            <person name="Embley T.M."/>
            <person name="Coombs G.H."/>
            <person name="Mottram J.C."/>
            <person name="Tachezy J."/>
            <person name="Fraser-Liggett C.M."/>
            <person name="Johnson P.J."/>
        </authorList>
    </citation>
    <scope>NUCLEOTIDE SEQUENCE [LARGE SCALE GENOMIC DNA]</scope>
    <source>
        <strain evidence="2">G3</strain>
    </source>
</reference>
<dbReference type="AlphaFoldDB" id="A2G2K8"/>
<keyword evidence="3" id="KW-1185">Reference proteome</keyword>
<dbReference type="InParanoid" id="A2G2K8"/>
<dbReference type="VEuPathDB" id="TrichDB:TVAGG3_0285950"/>
<accession>A2G2K8</accession>
<evidence type="ECO:0000313" key="2">
    <source>
        <dbReference type="EMBL" id="EAX88604.1"/>
    </source>
</evidence>
<evidence type="ECO:0000313" key="3">
    <source>
        <dbReference type="Proteomes" id="UP000001542"/>
    </source>
</evidence>
<gene>
    <name evidence="2" type="ORF">TVAG_425420</name>
</gene>
<organism evidence="2 3">
    <name type="scientific">Trichomonas vaginalis (strain ATCC PRA-98 / G3)</name>
    <dbReference type="NCBI Taxonomy" id="412133"/>
    <lineage>
        <taxon>Eukaryota</taxon>
        <taxon>Metamonada</taxon>
        <taxon>Parabasalia</taxon>
        <taxon>Trichomonadida</taxon>
        <taxon>Trichomonadidae</taxon>
        <taxon>Trichomonas</taxon>
    </lineage>
</organism>
<feature type="coiled-coil region" evidence="1">
    <location>
        <begin position="73"/>
        <end position="100"/>
    </location>
</feature>
<proteinExistence type="predicted"/>
<feature type="non-terminal residue" evidence="2">
    <location>
        <position position="1"/>
    </location>
</feature>
<dbReference type="EMBL" id="DS114289">
    <property type="protein sequence ID" value="EAX88604.1"/>
    <property type="molecule type" value="Genomic_DNA"/>
</dbReference>
<dbReference type="Proteomes" id="UP000001542">
    <property type="component" value="Unassembled WGS sequence"/>
</dbReference>